<keyword evidence="5" id="KW-1185">Reference proteome</keyword>
<dbReference type="InParanoid" id="A0A409VDZ3"/>
<organism evidence="4 5">
    <name type="scientific">Panaeolus cyanescens</name>
    <dbReference type="NCBI Taxonomy" id="181874"/>
    <lineage>
        <taxon>Eukaryota</taxon>
        <taxon>Fungi</taxon>
        <taxon>Dikarya</taxon>
        <taxon>Basidiomycota</taxon>
        <taxon>Agaricomycotina</taxon>
        <taxon>Agaricomycetes</taxon>
        <taxon>Agaricomycetidae</taxon>
        <taxon>Agaricales</taxon>
        <taxon>Agaricineae</taxon>
        <taxon>Galeropsidaceae</taxon>
        <taxon>Panaeolus</taxon>
    </lineage>
</organism>
<feature type="compositionally biased region" description="Basic residues" evidence="2">
    <location>
        <begin position="978"/>
        <end position="989"/>
    </location>
</feature>
<sequence length="1033" mass="113557">MNSLTTEVGLKVGPTMLEVLVRHYFDRLKKDVRSGHSTRLKEGDVLFDEAFTIVKSFLNASTLHTVEELQGFSNTRTPSPPWVHVVRSIVPMSCCEEAANYLIKAFGGEDVARRLVGGVKWWQVRGVNGVDAQWITAKKDWQEAKRKHKMQKDKAAEGSKASTSDPTERGPSTTENGTYEKEMDAMRCILYLHGGGYYFGSVDQERYSIQRHARKINGRVFAINYRLAPQYPFPCALQDAIAAYLFLIQPPPGSEHEPVKPAHIVIAGDSAGGGLSLALLQVIRDSGLPAPAGGILISPWCDLSHSFPSIHLNTDTDIIPESGLSFHKPSILWPPPTPEVSTSVHASIRFRIRQTFKLDDPKRFNSTSTVINEKELHATTTPTTATGSNQHFPSSLTQSLDAQQVNVTMEDGELVQVAEQLHFYTQNHLITHPLVSPALSYLGGLPPLMFIEGDKEVLRDEGIFTAHKAAHPEKYPISDEARALYPALVGIEQRYKPTSVHLQVYDDAPHVLPVLFSFTTPSKFCFRAMANFVKLVTEMNLTPSTSPRQTPNATVSRRASLLAAFRSTPQTPRIRQSFSSDSTEAEKADKGKSLELGDTGEKILTPPLTEEPQDLTKLPPPTTQLRVSGSNHSLKRSMSARLSRAGSYLKRSHSANPTVNGLSSNDENGKGEEEASAADPVLKMDQPASTTSSDVAGPRFQTTASPANVSTERTAGEPSVYAGITNRALWECGMIRERVSTTGVIRPLEPEHELGAFQVKEGTIGTMSPAVMRRYLKDRARFEKKFHRTIKGIDKHRKKNLQRAKEDTIKRLGLLQQILHRDASEGHPKKLKEKVLNGGGSPNWGWAWALDEHEAPPPSSIASRRDTDEAQALAQIADQAILGDEKMWNANTLWGLVMSFLTVTPGKDTHVLNKNGREQDEIATQGDSAEPKAEGKASVESNSTVKRSMSRLSRIFHRSPHHVEARASSTSLNANGTVKRKSSSHHHLPLPHCLKEENHEIDDHGQTVATPASSVALPVSSSDRPADGPPVVS</sequence>
<reference evidence="4 5" key="1">
    <citation type="journal article" date="2018" name="Evol. Lett.">
        <title>Horizontal gene cluster transfer increased hallucinogenic mushroom diversity.</title>
        <authorList>
            <person name="Reynolds H.T."/>
            <person name="Vijayakumar V."/>
            <person name="Gluck-Thaler E."/>
            <person name="Korotkin H.B."/>
            <person name="Matheny P.B."/>
            <person name="Slot J.C."/>
        </authorList>
    </citation>
    <scope>NUCLEOTIDE SEQUENCE [LARGE SCALE GENOMIC DNA]</scope>
    <source>
        <strain evidence="4 5">2629</strain>
    </source>
</reference>
<evidence type="ECO:0000259" key="3">
    <source>
        <dbReference type="Pfam" id="PF07859"/>
    </source>
</evidence>
<gene>
    <name evidence="4" type="ORF">CVT24_008457</name>
</gene>
<dbReference type="Proteomes" id="UP000284842">
    <property type="component" value="Unassembled WGS sequence"/>
</dbReference>
<name>A0A409VDZ3_9AGAR</name>
<proteinExistence type="predicted"/>
<feature type="compositionally biased region" description="Polar residues" evidence="2">
    <location>
        <begin position="623"/>
        <end position="632"/>
    </location>
</feature>
<dbReference type="GO" id="GO:0016787">
    <property type="term" value="F:hydrolase activity"/>
    <property type="evidence" value="ECO:0007669"/>
    <property type="project" value="UniProtKB-KW"/>
</dbReference>
<evidence type="ECO:0000256" key="1">
    <source>
        <dbReference type="ARBA" id="ARBA00022801"/>
    </source>
</evidence>
<dbReference type="EMBL" id="NHTK01006085">
    <property type="protein sequence ID" value="PPQ64555.1"/>
    <property type="molecule type" value="Genomic_DNA"/>
</dbReference>
<dbReference type="Pfam" id="PF07859">
    <property type="entry name" value="Abhydrolase_3"/>
    <property type="match status" value="1"/>
</dbReference>
<dbReference type="Gene3D" id="3.40.50.1820">
    <property type="entry name" value="alpha/beta hydrolase"/>
    <property type="match status" value="1"/>
</dbReference>
<comment type="caution">
    <text evidence="4">The sequence shown here is derived from an EMBL/GenBank/DDBJ whole genome shotgun (WGS) entry which is preliminary data.</text>
</comment>
<feature type="compositionally biased region" description="Polar residues" evidence="2">
    <location>
        <begin position="160"/>
        <end position="177"/>
    </location>
</feature>
<dbReference type="SUPFAM" id="SSF53474">
    <property type="entry name" value="alpha/beta-Hydrolases"/>
    <property type="match status" value="1"/>
</dbReference>
<feature type="compositionally biased region" description="Low complexity" evidence="2">
    <location>
        <begin position="1008"/>
        <end position="1022"/>
    </location>
</feature>
<protein>
    <recommendedName>
        <fullName evidence="3">Alpha/beta hydrolase fold-3 domain-containing protein</fullName>
    </recommendedName>
</protein>
<dbReference type="PANTHER" id="PTHR48081:SF5">
    <property type="entry name" value="ALPHA_BETA HYDROLASE FOLD-3 DOMAIN-CONTAINING PROTEIN"/>
    <property type="match status" value="1"/>
</dbReference>
<feature type="region of interest" description="Disordered" evidence="2">
    <location>
        <begin position="916"/>
        <end position="1033"/>
    </location>
</feature>
<feature type="compositionally biased region" description="Polar residues" evidence="2">
    <location>
        <begin position="654"/>
        <end position="666"/>
    </location>
</feature>
<dbReference type="InterPro" id="IPR050300">
    <property type="entry name" value="GDXG_lipolytic_enzyme"/>
</dbReference>
<accession>A0A409VDZ3</accession>
<feature type="region of interest" description="Disordered" evidence="2">
    <location>
        <begin position="564"/>
        <end position="715"/>
    </location>
</feature>
<keyword evidence="1" id="KW-0378">Hydrolase</keyword>
<feature type="compositionally biased region" description="Polar residues" evidence="2">
    <location>
        <begin position="967"/>
        <end position="976"/>
    </location>
</feature>
<feature type="compositionally biased region" description="Basic and acidic residues" evidence="2">
    <location>
        <begin position="584"/>
        <end position="601"/>
    </location>
</feature>
<dbReference type="OrthoDB" id="1662883at2759"/>
<feature type="domain" description="Alpha/beta hydrolase fold-3" evidence="3">
    <location>
        <begin position="189"/>
        <end position="317"/>
    </location>
</feature>
<evidence type="ECO:0000313" key="5">
    <source>
        <dbReference type="Proteomes" id="UP000284842"/>
    </source>
</evidence>
<dbReference type="AlphaFoldDB" id="A0A409VDZ3"/>
<dbReference type="PANTHER" id="PTHR48081">
    <property type="entry name" value="AB HYDROLASE SUPERFAMILY PROTEIN C4A8.06C"/>
    <property type="match status" value="1"/>
</dbReference>
<feature type="compositionally biased region" description="Polar residues" evidence="2">
    <location>
        <begin position="567"/>
        <end position="582"/>
    </location>
</feature>
<dbReference type="STRING" id="181874.A0A409VDZ3"/>
<evidence type="ECO:0000256" key="2">
    <source>
        <dbReference type="SAM" id="MobiDB-lite"/>
    </source>
</evidence>
<evidence type="ECO:0000313" key="4">
    <source>
        <dbReference type="EMBL" id="PPQ64555.1"/>
    </source>
</evidence>
<feature type="compositionally biased region" description="Polar residues" evidence="2">
    <location>
        <begin position="939"/>
        <end position="951"/>
    </location>
</feature>
<feature type="region of interest" description="Disordered" evidence="2">
    <location>
        <begin position="143"/>
        <end position="178"/>
    </location>
</feature>
<feature type="compositionally biased region" description="Polar residues" evidence="2">
    <location>
        <begin position="687"/>
        <end position="713"/>
    </location>
</feature>
<dbReference type="InterPro" id="IPR029058">
    <property type="entry name" value="AB_hydrolase_fold"/>
</dbReference>
<feature type="compositionally biased region" description="Basic and acidic residues" evidence="2">
    <location>
        <begin position="993"/>
        <end position="1005"/>
    </location>
</feature>
<dbReference type="InterPro" id="IPR013094">
    <property type="entry name" value="AB_hydrolase_3"/>
</dbReference>